<dbReference type="AlphaFoldDB" id="A0A291KEX6"/>
<evidence type="ECO:0008006" key="3">
    <source>
        <dbReference type="Google" id="ProtNLM"/>
    </source>
</evidence>
<dbReference type="EMBL" id="CP023483">
    <property type="protein sequence ID" value="ATF25496.1"/>
    <property type="molecule type" value="Genomic_DNA"/>
</dbReference>
<reference evidence="1 2" key="1">
    <citation type="submission" date="2017-09" db="EMBL/GenBank/DDBJ databases">
        <title>Complete Genome Sequences of Two Strains of the Meat Spoilage Bacterium Brochothrix thermosphacta Isolated from Ground Chicken.</title>
        <authorList>
            <person name="Paoli G.C."/>
            <person name="Wijey C."/>
            <person name="Chen C.-Y."/>
            <person name="Nguyen L."/>
            <person name="Yan X."/>
            <person name="Irwin P.L."/>
        </authorList>
    </citation>
    <scope>NUCLEOTIDE SEQUENCE [LARGE SCALE GENOMIC DNA]</scope>
    <source>
        <strain evidence="1 2">BI</strain>
    </source>
</reference>
<dbReference type="NCBIfam" id="NF038026">
    <property type="entry name" value="RsaX20_sORF"/>
    <property type="match status" value="1"/>
</dbReference>
<accession>A0A291KEX6</accession>
<keyword evidence="2" id="KW-1185">Reference proteome</keyword>
<proteinExistence type="predicted"/>
<organism evidence="1 2">
    <name type="scientific">Brochothrix thermosphacta</name>
    <name type="common">Microbacterium thermosphactum</name>
    <dbReference type="NCBI Taxonomy" id="2756"/>
    <lineage>
        <taxon>Bacteria</taxon>
        <taxon>Bacillati</taxon>
        <taxon>Bacillota</taxon>
        <taxon>Bacilli</taxon>
        <taxon>Bacillales</taxon>
        <taxon>Listeriaceae</taxon>
        <taxon>Brochothrix</taxon>
    </lineage>
</organism>
<sequence length="41" mass="4962">MTMKKDLATAYRELKSPNIKTRKRALKVIKDFKREKKLLNR</sequence>
<dbReference type="KEGG" id="bths:CNY62_03255"/>
<dbReference type="Proteomes" id="UP000243591">
    <property type="component" value="Chromosome"/>
</dbReference>
<gene>
    <name evidence="1" type="ORF">CNY62_03255</name>
</gene>
<evidence type="ECO:0000313" key="2">
    <source>
        <dbReference type="Proteomes" id="UP000243591"/>
    </source>
</evidence>
<dbReference type="InterPro" id="IPR049844">
    <property type="entry name" value="RsaX20-like"/>
</dbReference>
<protein>
    <recommendedName>
        <fullName evidence="3">Metal homeostasis protein</fullName>
    </recommendedName>
</protein>
<name>A0A291KEX6_BROTH</name>
<evidence type="ECO:0000313" key="1">
    <source>
        <dbReference type="EMBL" id="ATF25496.1"/>
    </source>
</evidence>